<dbReference type="AlphaFoldDB" id="A0AAE3AEY8"/>
<accession>A0AAE3AEY8</accession>
<reference evidence="1" key="1">
    <citation type="submission" date="2021-10" db="EMBL/GenBank/DDBJ databases">
        <title>Anaerobic single-cell dispensing facilitates the cultivation of human gut bacteria.</title>
        <authorList>
            <person name="Afrizal A."/>
        </authorList>
    </citation>
    <scope>NUCLEOTIDE SEQUENCE</scope>
    <source>
        <strain evidence="1">CLA-AA-H250</strain>
    </source>
</reference>
<dbReference type="SUPFAM" id="SSF54523">
    <property type="entry name" value="Pili subunits"/>
    <property type="match status" value="1"/>
</dbReference>
<dbReference type="EMBL" id="JAJEQC010000001">
    <property type="protein sequence ID" value="MCC2135465.1"/>
    <property type="molecule type" value="Genomic_DNA"/>
</dbReference>
<dbReference type="InterPro" id="IPR045584">
    <property type="entry name" value="Pilin-like"/>
</dbReference>
<dbReference type="InterPro" id="IPR012902">
    <property type="entry name" value="N_methyl_site"/>
</dbReference>
<name>A0AAE3AEY8_9FIRM</name>
<dbReference type="NCBIfam" id="TIGR02532">
    <property type="entry name" value="IV_pilin_GFxxxE"/>
    <property type="match status" value="1"/>
</dbReference>
<comment type="caution">
    <text evidence="1">The sequence shown here is derived from an EMBL/GenBank/DDBJ whole genome shotgun (WGS) entry which is preliminary data.</text>
</comment>
<organism evidence="1 2">
    <name type="scientific">Hominenteromicrobium mulieris</name>
    <dbReference type="NCBI Taxonomy" id="2885357"/>
    <lineage>
        <taxon>Bacteria</taxon>
        <taxon>Bacillati</taxon>
        <taxon>Bacillota</taxon>
        <taxon>Clostridia</taxon>
        <taxon>Eubacteriales</taxon>
        <taxon>Oscillospiraceae</taxon>
        <taxon>Hominenteromicrobium</taxon>
    </lineage>
</organism>
<proteinExistence type="predicted"/>
<protein>
    <submittedName>
        <fullName evidence="1">Prepilin-type N-terminal cleavage/methylation domain-containing protein</fullName>
    </submittedName>
</protein>
<keyword evidence="2" id="KW-1185">Reference proteome</keyword>
<sequence length="307" mass="34147">MKQNKNGFTLMEMLIVIAIIAVLIAVAIPVFASQLEKTREATDLANVRSAYAQVSTEALLGDSEATVTVNLKQKQADWKSLDPVNIGGIVHYKNQGDTVNWKGVAAPNGTCVVSYKEDYGIILNWSGKADPSTPKYPFNTNVTDFFPLLYDTEFWKNGSIKTNTNFEFDSRCPDSQYVPSITAEIKKLNNSLLQQPDCTWAYLGSGKEGQEANRYLFWTSLNTDKVGAEKEIPVIIQTGDGKYYVSETTTGKRNGKKYVTISESLTPSQYKQTLKNGEKFPSLEAAYDAYLKALSESKYDSVRRSQS</sequence>
<gene>
    <name evidence="1" type="ORF">LKD31_00320</name>
</gene>
<evidence type="ECO:0000313" key="1">
    <source>
        <dbReference type="EMBL" id="MCC2135465.1"/>
    </source>
</evidence>
<dbReference type="Pfam" id="PF07963">
    <property type="entry name" value="N_methyl"/>
    <property type="match status" value="1"/>
</dbReference>
<dbReference type="Proteomes" id="UP001199424">
    <property type="component" value="Unassembled WGS sequence"/>
</dbReference>
<dbReference type="Gene3D" id="3.30.700.10">
    <property type="entry name" value="Glycoprotein, Type 4 Pilin"/>
    <property type="match status" value="1"/>
</dbReference>
<dbReference type="RefSeq" id="WP_308448125.1">
    <property type="nucleotide sequence ID" value="NZ_JAJEQC010000001.1"/>
</dbReference>
<evidence type="ECO:0000313" key="2">
    <source>
        <dbReference type="Proteomes" id="UP001199424"/>
    </source>
</evidence>